<keyword evidence="1" id="KW-0732">Signal</keyword>
<sequence length="248" mass="27877">MMTKNVFFHAAILIFLLPAIASAADPCTKSEPSAMIVSPQFEMRPRPTEEQYFDEYVQFLVEVANPRSEAQMQQDDCIKYRFRDTMIVDSLAVGAPGFPAGFSSEMYEVGTAHSVEHQYNVASWTVTNANAEDTPDVVFKRLEDTNKYWAERSDKYMQVRTVDDFYKAKKSGKLGVFHNYQGMMPLSQSGDEKEAISNLHKAYDLGVRQIMATYNVDTPYADGGVSNSDGTDQGVHEAGFAVIREMNR</sequence>
<dbReference type="AlphaFoldDB" id="A0A5P9NKR2"/>
<organism evidence="2 3">
    <name type="scientific">Halioglobus maricola</name>
    <dbReference type="NCBI Taxonomy" id="2601894"/>
    <lineage>
        <taxon>Bacteria</taxon>
        <taxon>Pseudomonadati</taxon>
        <taxon>Pseudomonadota</taxon>
        <taxon>Gammaproteobacteria</taxon>
        <taxon>Cellvibrionales</taxon>
        <taxon>Halieaceae</taxon>
        <taxon>Halioglobus</taxon>
    </lineage>
</organism>
<dbReference type="InterPro" id="IPR032466">
    <property type="entry name" value="Metal_Hydrolase"/>
</dbReference>
<dbReference type="Pfam" id="PF01244">
    <property type="entry name" value="Peptidase_M19"/>
    <property type="match status" value="1"/>
</dbReference>
<accession>A0A5P9NKR2</accession>
<dbReference type="Proteomes" id="UP000326287">
    <property type="component" value="Chromosome"/>
</dbReference>
<dbReference type="InterPro" id="IPR008257">
    <property type="entry name" value="Pept_M19"/>
</dbReference>
<dbReference type="Gene3D" id="3.20.20.140">
    <property type="entry name" value="Metal-dependent hydrolases"/>
    <property type="match status" value="1"/>
</dbReference>
<dbReference type="GO" id="GO:0006508">
    <property type="term" value="P:proteolysis"/>
    <property type="evidence" value="ECO:0007669"/>
    <property type="project" value="InterPro"/>
</dbReference>
<feature type="signal peptide" evidence="1">
    <location>
        <begin position="1"/>
        <end position="23"/>
    </location>
</feature>
<dbReference type="SUPFAM" id="SSF51556">
    <property type="entry name" value="Metallo-dependent hydrolases"/>
    <property type="match status" value="1"/>
</dbReference>
<evidence type="ECO:0000313" key="3">
    <source>
        <dbReference type="Proteomes" id="UP000326287"/>
    </source>
</evidence>
<dbReference type="EMBL" id="CP036422">
    <property type="protein sequence ID" value="QFU76322.1"/>
    <property type="molecule type" value="Genomic_DNA"/>
</dbReference>
<gene>
    <name evidence="2" type="ORF">EY643_11980</name>
</gene>
<dbReference type="OrthoDB" id="9804920at2"/>
<keyword evidence="3" id="KW-1185">Reference proteome</keyword>
<reference evidence="2 3" key="1">
    <citation type="submission" date="2019-02" db="EMBL/GenBank/DDBJ databases">
        <authorList>
            <person name="Li S.-H."/>
        </authorList>
    </citation>
    <scope>NUCLEOTIDE SEQUENCE [LARGE SCALE GENOMIC DNA]</scope>
    <source>
        <strain evidence="2 3">IMCC14385</strain>
    </source>
</reference>
<evidence type="ECO:0000256" key="1">
    <source>
        <dbReference type="SAM" id="SignalP"/>
    </source>
</evidence>
<dbReference type="GO" id="GO:0070573">
    <property type="term" value="F:metallodipeptidase activity"/>
    <property type="evidence" value="ECO:0007669"/>
    <property type="project" value="InterPro"/>
</dbReference>
<dbReference type="KEGG" id="halc:EY643_11980"/>
<proteinExistence type="predicted"/>
<protein>
    <submittedName>
        <fullName evidence="2">Uncharacterized protein</fullName>
    </submittedName>
</protein>
<feature type="chain" id="PRO_5024809551" evidence="1">
    <location>
        <begin position="24"/>
        <end position="248"/>
    </location>
</feature>
<evidence type="ECO:0000313" key="2">
    <source>
        <dbReference type="EMBL" id="QFU76322.1"/>
    </source>
</evidence>
<name>A0A5P9NKR2_9GAMM</name>